<dbReference type="InterPro" id="IPR012349">
    <property type="entry name" value="Split_barrel_FMN-bd"/>
</dbReference>
<dbReference type="Proteomes" id="UP001214415">
    <property type="component" value="Chromosome 4"/>
</dbReference>
<evidence type="ECO:0000313" key="4">
    <source>
        <dbReference type="Proteomes" id="UP001214415"/>
    </source>
</evidence>
<dbReference type="PANTHER" id="PTHR28243:SF1">
    <property type="entry name" value="PYRIDOXAMINE 5'-PHOSPHATE OXIDASE ALR4036 FAMILY FMN-BINDING DOMAIN-CONTAINING PROTEIN"/>
    <property type="match status" value="1"/>
</dbReference>
<accession>A0AAF0J0U7</accession>
<dbReference type="Pfam" id="PF12766">
    <property type="entry name" value="Pyridox_oxase_2"/>
    <property type="match status" value="1"/>
</dbReference>
<feature type="domain" description="Pyridoxamine 5'-phosphate oxidase Alr4036 family FMN-binding" evidence="2">
    <location>
        <begin position="2"/>
        <end position="98"/>
    </location>
</feature>
<keyword evidence="4" id="KW-1185">Reference proteome</keyword>
<reference evidence="3" key="1">
    <citation type="submission" date="2023-03" db="EMBL/GenBank/DDBJ databases">
        <title>Mating type loci evolution in Malassezia.</title>
        <authorList>
            <person name="Coelho M.A."/>
        </authorList>
    </citation>
    <scope>NUCLEOTIDE SEQUENCE</scope>
    <source>
        <strain evidence="3">CBS 12830</strain>
    </source>
</reference>
<dbReference type="Gene3D" id="2.30.110.10">
    <property type="entry name" value="Electron Transport, Fmn-binding Protein, Chain A"/>
    <property type="match status" value="1"/>
</dbReference>
<evidence type="ECO:0000313" key="3">
    <source>
        <dbReference type="EMBL" id="WFD23843.1"/>
    </source>
</evidence>
<dbReference type="PANTHER" id="PTHR28243">
    <property type="entry name" value="AGL049CP"/>
    <property type="match status" value="1"/>
</dbReference>
<evidence type="ECO:0000259" key="2">
    <source>
        <dbReference type="Pfam" id="PF12766"/>
    </source>
</evidence>
<dbReference type="AlphaFoldDB" id="A0AAF0J0U7"/>
<sequence>MTVWRRELLGALERQRGDRSALFYALATVEGGSNAVPRVRYVVHRNFLGNTDCLLTTTDMRSEKGKQIGVAQRVPVELAWYISAERTQFRIRGQAFLVGAPDATAKDVVAPQTEGFWPESQNWSAERVHMWQSLSPAMQRSFLGPPPGMPMSSTGSEPNLENTTEPRGDNVSPNFAILVIEPSEVDQLDLSSFRRTIYTRESTGVWTQGEVVP</sequence>
<proteinExistence type="predicted"/>
<name>A0AAF0J0U7_9BASI</name>
<protein>
    <recommendedName>
        <fullName evidence="2">Pyridoxamine 5'-phosphate oxidase Alr4036 family FMN-binding domain-containing protein</fullName>
    </recommendedName>
</protein>
<dbReference type="SUPFAM" id="SSF50475">
    <property type="entry name" value="FMN-binding split barrel"/>
    <property type="match status" value="1"/>
</dbReference>
<gene>
    <name evidence="3" type="ORF">MEQU1_002537</name>
</gene>
<dbReference type="GO" id="GO:0010181">
    <property type="term" value="F:FMN binding"/>
    <property type="evidence" value="ECO:0007669"/>
    <property type="project" value="InterPro"/>
</dbReference>
<dbReference type="EMBL" id="CP119903">
    <property type="protein sequence ID" value="WFD23843.1"/>
    <property type="molecule type" value="Genomic_DNA"/>
</dbReference>
<dbReference type="InterPro" id="IPR024624">
    <property type="entry name" value="Pyridox_Oxase_Alr4036_FMN-bd"/>
</dbReference>
<evidence type="ECO:0000256" key="1">
    <source>
        <dbReference type="SAM" id="MobiDB-lite"/>
    </source>
</evidence>
<organism evidence="3 4">
    <name type="scientific">Malassezia equina</name>
    <dbReference type="NCBI Taxonomy" id="1381935"/>
    <lineage>
        <taxon>Eukaryota</taxon>
        <taxon>Fungi</taxon>
        <taxon>Dikarya</taxon>
        <taxon>Basidiomycota</taxon>
        <taxon>Ustilaginomycotina</taxon>
        <taxon>Malasseziomycetes</taxon>
        <taxon>Malasseziales</taxon>
        <taxon>Malasseziaceae</taxon>
        <taxon>Malassezia</taxon>
    </lineage>
</organism>
<feature type="region of interest" description="Disordered" evidence="1">
    <location>
        <begin position="142"/>
        <end position="171"/>
    </location>
</feature>